<evidence type="ECO:0000313" key="3">
    <source>
        <dbReference type="Proteomes" id="UP000029999"/>
    </source>
</evidence>
<dbReference type="EMBL" id="JRQD01000005">
    <property type="protein sequence ID" value="KGM06268.1"/>
    <property type="molecule type" value="Genomic_DNA"/>
</dbReference>
<comment type="caution">
    <text evidence="2">The sequence shown here is derived from an EMBL/GenBank/DDBJ whole genome shotgun (WGS) entry which is preliminary data.</text>
</comment>
<sequence length="89" mass="9803">MATQANNQELQEQVSALRKDFGDITETLKTLTSDYAKQGQARVKQSAEQAQKHAQQTITHAQQEVEARPYTSMAVAFGVGVVIGKLLDR</sequence>
<name>A0A0A0BCJ2_9GAMM</name>
<organism evidence="2 3">
    <name type="scientific">Methylophaga thiooxydans</name>
    <dbReference type="NCBI Taxonomy" id="392484"/>
    <lineage>
        <taxon>Bacteria</taxon>
        <taxon>Pseudomonadati</taxon>
        <taxon>Pseudomonadota</taxon>
        <taxon>Gammaproteobacteria</taxon>
        <taxon>Thiotrichales</taxon>
        <taxon>Piscirickettsiaceae</taxon>
        <taxon>Methylophaga</taxon>
    </lineage>
</organism>
<feature type="coiled-coil region" evidence="1">
    <location>
        <begin position="7"/>
        <end position="64"/>
    </location>
</feature>
<evidence type="ECO:0000256" key="1">
    <source>
        <dbReference type="SAM" id="Coils"/>
    </source>
</evidence>
<evidence type="ECO:0000313" key="2">
    <source>
        <dbReference type="EMBL" id="KGM06268.1"/>
    </source>
</evidence>
<gene>
    <name evidence="2" type="ORF">LP43_2142</name>
</gene>
<reference evidence="2 3" key="1">
    <citation type="submission" date="2014-09" db="EMBL/GenBank/DDBJ databases">
        <authorList>
            <person name="Grob C."/>
            <person name="Taubert M."/>
            <person name="Howat A.M."/>
            <person name="Burns O.J."/>
            <person name="Dixon J.L."/>
            <person name="Chen Y."/>
            <person name="Murrell J.C."/>
        </authorList>
    </citation>
    <scope>NUCLEOTIDE SEQUENCE [LARGE SCALE GENOMIC DNA]</scope>
    <source>
        <strain evidence="2">L4</strain>
    </source>
</reference>
<evidence type="ECO:0008006" key="4">
    <source>
        <dbReference type="Google" id="ProtNLM"/>
    </source>
</evidence>
<proteinExistence type="predicted"/>
<accession>A0A0A0BCJ2</accession>
<dbReference type="Proteomes" id="UP000029999">
    <property type="component" value="Unassembled WGS sequence"/>
</dbReference>
<protein>
    <recommendedName>
        <fullName evidence="4">DUF883 domain-containing protein</fullName>
    </recommendedName>
</protein>
<keyword evidence="1" id="KW-0175">Coiled coil</keyword>
<dbReference type="RefSeq" id="WP_008292179.1">
    <property type="nucleotide sequence ID" value="NZ_JRQD01000005.1"/>
</dbReference>
<dbReference type="STRING" id="392484.LP43_2142"/>
<dbReference type="AlphaFoldDB" id="A0A0A0BCJ2"/>